<dbReference type="RefSeq" id="XP_069232836.1">
    <property type="nucleotide sequence ID" value="XM_069370081.1"/>
</dbReference>
<evidence type="ECO:0000256" key="2">
    <source>
        <dbReference type="ARBA" id="ARBA00022448"/>
    </source>
</evidence>
<feature type="region of interest" description="Disordered" evidence="7">
    <location>
        <begin position="1"/>
        <end position="33"/>
    </location>
</feature>
<dbReference type="FunFam" id="1.20.1250.20:FF:000064">
    <property type="entry name" value="MFS allantoate transporter"/>
    <property type="match status" value="1"/>
</dbReference>
<keyword evidence="11" id="KW-1185">Reference proteome</keyword>
<keyword evidence="3 8" id="KW-0812">Transmembrane</keyword>
<evidence type="ECO:0000256" key="6">
    <source>
        <dbReference type="ARBA" id="ARBA00037968"/>
    </source>
</evidence>
<gene>
    <name evidence="10" type="ORF">WHR41_01475</name>
</gene>
<feature type="transmembrane region" description="Helical" evidence="8">
    <location>
        <begin position="245"/>
        <end position="267"/>
    </location>
</feature>
<evidence type="ECO:0000256" key="4">
    <source>
        <dbReference type="ARBA" id="ARBA00022989"/>
    </source>
</evidence>
<feature type="transmembrane region" description="Helical" evidence="8">
    <location>
        <begin position="473"/>
        <end position="493"/>
    </location>
</feature>
<dbReference type="CDD" id="cd17327">
    <property type="entry name" value="MFS_FEN2_like"/>
    <property type="match status" value="1"/>
</dbReference>
<evidence type="ECO:0000313" key="10">
    <source>
        <dbReference type="EMBL" id="KAL1589731.1"/>
    </source>
</evidence>
<dbReference type="InterPro" id="IPR036259">
    <property type="entry name" value="MFS_trans_sf"/>
</dbReference>
<organism evidence="10 11">
    <name type="scientific">Cladosporium halotolerans</name>
    <dbReference type="NCBI Taxonomy" id="1052096"/>
    <lineage>
        <taxon>Eukaryota</taxon>
        <taxon>Fungi</taxon>
        <taxon>Dikarya</taxon>
        <taxon>Ascomycota</taxon>
        <taxon>Pezizomycotina</taxon>
        <taxon>Dothideomycetes</taxon>
        <taxon>Dothideomycetidae</taxon>
        <taxon>Cladosporiales</taxon>
        <taxon>Cladosporiaceae</taxon>
        <taxon>Cladosporium</taxon>
    </lineage>
</organism>
<dbReference type="InterPro" id="IPR020846">
    <property type="entry name" value="MFS_dom"/>
</dbReference>
<evidence type="ECO:0000256" key="8">
    <source>
        <dbReference type="SAM" id="Phobius"/>
    </source>
</evidence>
<feature type="domain" description="Major facilitator superfamily (MFS) profile" evidence="9">
    <location>
        <begin position="88"/>
        <end position="498"/>
    </location>
</feature>
<feature type="transmembrane region" description="Helical" evidence="8">
    <location>
        <begin position="125"/>
        <end position="143"/>
    </location>
</feature>
<feature type="transmembrane region" description="Helical" evidence="8">
    <location>
        <begin position="184"/>
        <end position="204"/>
    </location>
</feature>
<evidence type="ECO:0000256" key="7">
    <source>
        <dbReference type="SAM" id="MobiDB-lite"/>
    </source>
</evidence>
<feature type="transmembrane region" description="Helical" evidence="8">
    <location>
        <begin position="155"/>
        <end position="178"/>
    </location>
</feature>
<dbReference type="AlphaFoldDB" id="A0AB34L245"/>
<dbReference type="Proteomes" id="UP000803884">
    <property type="component" value="Unassembled WGS sequence"/>
</dbReference>
<accession>A0AB34L245</accession>
<protein>
    <recommendedName>
        <fullName evidence="9">Major facilitator superfamily (MFS) profile domain-containing protein</fullName>
    </recommendedName>
</protein>
<feature type="transmembrane region" description="Helical" evidence="8">
    <location>
        <begin position="352"/>
        <end position="372"/>
    </location>
</feature>
<feature type="transmembrane region" description="Helical" evidence="8">
    <location>
        <begin position="406"/>
        <end position="429"/>
    </location>
</feature>
<comment type="caution">
    <text evidence="10">The sequence shown here is derived from an EMBL/GenBank/DDBJ whole genome shotgun (WGS) entry which is preliminary data.</text>
</comment>
<dbReference type="GeneID" id="96002919"/>
<comment type="similarity">
    <text evidence="6">Belongs to the major facilitator superfamily. Allantoate permease family.</text>
</comment>
<dbReference type="PROSITE" id="PS50850">
    <property type="entry name" value="MFS"/>
    <property type="match status" value="1"/>
</dbReference>
<comment type="subcellular location">
    <subcellularLocation>
        <location evidence="1">Membrane</location>
        <topology evidence="1">Multi-pass membrane protein</topology>
    </subcellularLocation>
</comment>
<reference evidence="10 11" key="1">
    <citation type="journal article" date="2020" name="Microbiol. Resour. Announc.">
        <title>Draft Genome Sequence of a Cladosporium Species Isolated from the Mesophotic Ascidian Didemnum maculosum.</title>
        <authorList>
            <person name="Gioti A."/>
            <person name="Siaperas R."/>
            <person name="Nikolaivits E."/>
            <person name="Le Goff G."/>
            <person name="Ouazzani J."/>
            <person name="Kotoulas G."/>
            <person name="Topakas E."/>
        </authorList>
    </citation>
    <scope>NUCLEOTIDE SEQUENCE [LARGE SCALE GENOMIC DNA]</scope>
    <source>
        <strain evidence="10 11">TM138-S3</strain>
    </source>
</reference>
<name>A0AB34L245_9PEZI</name>
<dbReference type="PANTHER" id="PTHR43791:SF70">
    <property type="entry name" value="MAJOR FACILITATOR SUPERFAMILY (MFS) PROFILE DOMAIN-CONTAINING PROTEIN"/>
    <property type="match status" value="1"/>
</dbReference>
<evidence type="ECO:0000313" key="11">
    <source>
        <dbReference type="Proteomes" id="UP000803884"/>
    </source>
</evidence>
<sequence length="539" mass="59284">MASIQDPHQIHGGSDSAPTQASPPPGFSDLDKDDIIYDQHKGDDLADQAESQGSNLDDNYIVYKQHEGDAPADTAESKRVLRKIDWRVLPVLWTLYLIQYLDKNGLNYASAYNLQDDLNMKGQEYSWLATIFYFGYLIAQFPAGLAMQRLPVGKFLGATAVSWGIILMTTPACTNFAGIAANRFMLGLVEAAVNPGFVLVMSMWYTAKEQPLRLEIYYCTNGIATMFGGLIGYAIGHITTGLARWMYVFIIFGSLSLSAGLATLVLLPDLPSTAKFLTERERAVAVERVASNRQGVKNHNFKVDQVWQTLADPKTWILFILAVSAQVPNAAITSFTSLIIKGFGFGTLGTQYLQIPGGFVQFAALLGGGFICSKWPNSRCPTMIVANLICITGAAMLVGLPDSNQWARLVGLWLCFFQGLGFSMSLTMISSNIAGYTKKQLTAAILFTGYCVGNIIGPQTFRDSEAPGYHSAYIAMLVGYTVKLLSVVVLYIYMWGVNKRRDREAAQSGESREDIERAGIECGMQDMTELENKAFRYVL</sequence>
<keyword evidence="4 8" id="KW-1133">Transmembrane helix</keyword>
<feature type="transmembrane region" description="Helical" evidence="8">
    <location>
        <begin position="216"/>
        <end position="239"/>
    </location>
</feature>
<dbReference type="GO" id="GO:0016020">
    <property type="term" value="C:membrane"/>
    <property type="evidence" value="ECO:0007669"/>
    <property type="project" value="UniProtKB-SubCell"/>
</dbReference>
<keyword evidence="5 8" id="KW-0472">Membrane</keyword>
<evidence type="ECO:0000256" key="5">
    <source>
        <dbReference type="ARBA" id="ARBA00023136"/>
    </source>
</evidence>
<evidence type="ECO:0000259" key="9">
    <source>
        <dbReference type="PROSITE" id="PS50850"/>
    </source>
</evidence>
<feature type="transmembrane region" description="Helical" evidence="8">
    <location>
        <begin position="441"/>
        <end position="461"/>
    </location>
</feature>
<feature type="transmembrane region" description="Helical" evidence="8">
    <location>
        <begin position="384"/>
        <end position="400"/>
    </location>
</feature>
<evidence type="ECO:0000256" key="1">
    <source>
        <dbReference type="ARBA" id="ARBA00004141"/>
    </source>
</evidence>
<dbReference type="Gene3D" id="1.20.1250.20">
    <property type="entry name" value="MFS general substrate transporter like domains"/>
    <property type="match status" value="2"/>
</dbReference>
<dbReference type="InterPro" id="IPR011701">
    <property type="entry name" value="MFS"/>
</dbReference>
<dbReference type="SUPFAM" id="SSF103473">
    <property type="entry name" value="MFS general substrate transporter"/>
    <property type="match status" value="1"/>
</dbReference>
<dbReference type="Pfam" id="PF07690">
    <property type="entry name" value="MFS_1"/>
    <property type="match status" value="1"/>
</dbReference>
<dbReference type="EMBL" id="JAAQHG020000004">
    <property type="protein sequence ID" value="KAL1589731.1"/>
    <property type="molecule type" value="Genomic_DNA"/>
</dbReference>
<proteinExistence type="inferred from homology"/>
<evidence type="ECO:0000256" key="3">
    <source>
        <dbReference type="ARBA" id="ARBA00022692"/>
    </source>
</evidence>
<keyword evidence="2" id="KW-0813">Transport</keyword>
<dbReference type="GO" id="GO:0022857">
    <property type="term" value="F:transmembrane transporter activity"/>
    <property type="evidence" value="ECO:0007669"/>
    <property type="project" value="InterPro"/>
</dbReference>
<dbReference type="PANTHER" id="PTHR43791">
    <property type="entry name" value="PERMEASE-RELATED"/>
    <property type="match status" value="1"/>
</dbReference>